<feature type="transmembrane region" description="Helical" evidence="10">
    <location>
        <begin position="321"/>
        <end position="340"/>
    </location>
</feature>
<proteinExistence type="inferred from homology"/>
<gene>
    <name evidence="11" type="ORF">N5580_20030</name>
</gene>
<dbReference type="AlphaFoldDB" id="A0AAJ5QPZ9"/>
<dbReference type="Proteomes" id="UP001211544">
    <property type="component" value="Plasmid pGABEKP28_1"/>
</dbReference>
<feature type="transmembrane region" description="Helical" evidence="10">
    <location>
        <begin position="127"/>
        <end position="145"/>
    </location>
</feature>
<dbReference type="Pfam" id="PF03222">
    <property type="entry name" value="Trp_Tyr_perm"/>
    <property type="match status" value="1"/>
</dbReference>
<feature type="transmembrane region" description="Helical" evidence="10">
    <location>
        <begin position="12"/>
        <end position="34"/>
    </location>
</feature>
<evidence type="ECO:0000256" key="2">
    <source>
        <dbReference type="ARBA" id="ARBA00005452"/>
    </source>
</evidence>
<dbReference type="GO" id="GO:0015173">
    <property type="term" value="F:aromatic amino acid transmembrane transporter activity"/>
    <property type="evidence" value="ECO:0007669"/>
    <property type="project" value="UniProtKB-UniRule"/>
</dbReference>
<evidence type="ECO:0000256" key="9">
    <source>
        <dbReference type="ARBA" id="ARBA00023136"/>
    </source>
</evidence>
<accession>A0AAJ5QPZ9</accession>
<feature type="transmembrane region" description="Helical" evidence="10">
    <location>
        <begin position="84"/>
        <end position="107"/>
    </location>
</feature>
<dbReference type="PANTHER" id="PTHR46997:SF1">
    <property type="entry name" value="LOW AFFINITY TRYPTOPHAN PERMEASE-RELATED"/>
    <property type="match status" value="1"/>
</dbReference>
<feature type="transmembrane region" description="Helical" evidence="10">
    <location>
        <begin position="228"/>
        <end position="246"/>
    </location>
</feature>
<name>A0AAJ5QPZ9_9GAMM</name>
<evidence type="ECO:0000256" key="4">
    <source>
        <dbReference type="ARBA" id="ARBA00022475"/>
    </source>
</evidence>
<dbReference type="GeneID" id="78234739"/>
<evidence type="ECO:0000256" key="8">
    <source>
        <dbReference type="ARBA" id="ARBA00022989"/>
    </source>
</evidence>
<dbReference type="KEGG" id="kpie:N5580_20030"/>
<dbReference type="RefSeq" id="WP_120456580.1">
    <property type="nucleotide sequence ID" value="NZ_CP104759.1"/>
</dbReference>
<keyword evidence="4 10" id="KW-1003">Cell membrane</keyword>
<comment type="similarity">
    <text evidence="2 10">Belongs to the amino acid/polyamine transporter 2 family. Mtr/TnaB/TyrP permease subfamily.</text>
</comment>
<dbReference type="PIRSF" id="PIRSF006060">
    <property type="entry name" value="AA_transporter"/>
    <property type="match status" value="1"/>
</dbReference>
<keyword evidence="8 10" id="KW-1133">Transmembrane helix</keyword>
<feature type="transmembrane region" description="Helical" evidence="10">
    <location>
        <begin position="190"/>
        <end position="207"/>
    </location>
</feature>
<dbReference type="GO" id="GO:0003333">
    <property type="term" value="P:amino acid transmembrane transport"/>
    <property type="evidence" value="ECO:0007669"/>
    <property type="project" value="InterPro"/>
</dbReference>
<organism evidence="11 12">
    <name type="scientific">Pantoea piersonii</name>
    <dbReference type="NCBI Taxonomy" id="2364647"/>
    <lineage>
        <taxon>Bacteria</taxon>
        <taxon>Pseudomonadati</taxon>
        <taxon>Pseudomonadota</taxon>
        <taxon>Gammaproteobacteria</taxon>
        <taxon>Enterobacterales</taxon>
        <taxon>Erwiniaceae</taxon>
        <taxon>Pantoea</taxon>
    </lineage>
</organism>
<feature type="transmembrane region" description="Helical" evidence="10">
    <location>
        <begin position="40"/>
        <end position="63"/>
    </location>
</feature>
<evidence type="ECO:0000313" key="12">
    <source>
        <dbReference type="Proteomes" id="UP001211544"/>
    </source>
</evidence>
<comment type="subcellular location">
    <subcellularLocation>
        <location evidence="1 10">Cell inner membrane</location>
        <topology evidence="1 10">Multi-pass membrane protein</topology>
    </subcellularLocation>
</comment>
<keyword evidence="7 10" id="KW-0029">Amino-acid transport</keyword>
<feature type="transmembrane region" description="Helical" evidence="10">
    <location>
        <begin position="288"/>
        <end position="309"/>
    </location>
</feature>
<geneLocation type="plasmid" evidence="11 12">
    <name>pGABEKP28_1</name>
</geneLocation>
<feature type="transmembrane region" description="Helical" evidence="10">
    <location>
        <begin position="346"/>
        <end position="368"/>
    </location>
</feature>
<dbReference type="PANTHER" id="PTHR46997">
    <property type="entry name" value="LOW AFFINITY TRYPTOPHAN PERMEASE-RELATED"/>
    <property type="match status" value="1"/>
</dbReference>
<feature type="transmembrane region" description="Helical" evidence="10">
    <location>
        <begin position="157"/>
        <end position="178"/>
    </location>
</feature>
<evidence type="ECO:0000256" key="5">
    <source>
        <dbReference type="ARBA" id="ARBA00022519"/>
    </source>
</evidence>
<keyword evidence="11" id="KW-0614">Plasmid</keyword>
<dbReference type="PRINTS" id="PR00166">
    <property type="entry name" value="AROAAPRMEASE"/>
</dbReference>
<protein>
    <recommendedName>
        <fullName evidence="10">Aromatic amino acid permease</fullName>
    </recommendedName>
</protein>
<evidence type="ECO:0000256" key="3">
    <source>
        <dbReference type="ARBA" id="ARBA00022448"/>
    </source>
</evidence>
<evidence type="ECO:0000256" key="7">
    <source>
        <dbReference type="ARBA" id="ARBA00022970"/>
    </source>
</evidence>
<comment type="function">
    <text evidence="10">Involved in transporting aromatic amino acids across the cytoplasmic membrane.</text>
</comment>
<dbReference type="Gene3D" id="1.20.1740.10">
    <property type="entry name" value="Amino acid/polyamine transporter I"/>
    <property type="match status" value="1"/>
</dbReference>
<evidence type="ECO:0000256" key="10">
    <source>
        <dbReference type="RuleBase" id="RU367149"/>
    </source>
</evidence>
<dbReference type="EMBL" id="CP104759">
    <property type="protein sequence ID" value="WBG92924.1"/>
    <property type="molecule type" value="Genomic_DNA"/>
</dbReference>
<sequence length="415" mass="44648">MTETALARRQPSVWWGAMIICGTVVGAGMFTLPVVMAGAWFGWSLFILLVSWGSMLLSGLMFLKASRYFPTGSGYDTLTRALLGRGWAAINGLSILFVLGILTYAYISASGPVYQHSLNSAGLPVSNAGAKVILTLCVAVVVWLGTKGVSRIMTFCVLAKLLLLVSVFGGLLTQVNLFTLTNAGSEAQSYWPYALGVLPFCLASFGYHGNITGLITYYAGEEKKVRRALVFGTLMSLIIYLFWMTGTMGNLPRASFPAVVAAGGDIAALLAALRDRLHVGALTFMMTLFSHFAVIASFLGVTAGLFDFIADRLKLGNTPLARFKVALLTFVPALSASLWFPNGFLAAIGFAGLFATLWAVIVPALLYINAQKRFAEQNGRDSLRCILPGIVITFGVLNILAWTLSWFNLLPVFQG</sequence>
<feature type="transmembrane region" description="Helical" evidence="10">
    <location>
        <begin position="389"/>
        <end position="409"/>
    </location>
</feature>
<keyword evidence="6 10" id="KW-0812">Transmembrane</keyword>
<evidence type="ECO:0000313" key="11">
    <source>
        <dbReference type="EMBL" id="WBG92924.1"/>
    </source>
</evidence>
<dbReference type="GO" id="GO:0005886">
    <property type="term" value="C:plasma membrane"/>
    <property type="evidence" value="ECO:0007669"/>
    <property type="project" value="UniProtKB-SubCell"/>
</dbReference>
<dbReference type="InterPro" id="IPR013059">
    <property type="entry name" value="Trp_tyr_transpt"/>
</dbReference>
<keyword evidence="3 10" id="KW-0813">Transport</keyword>
<evidence type="ECO:0000256" key="1">
    <source>
        <dbReference type="ARBA" id="ARBA00004429"/>
    </source>
</evidence>
<reference evidence="11 12" key="1">
    <citation type="journal article" date="2022" name="J Glob Antimicrob Resist">
        <title>First complete genome of a multidrug resistant strain of the novel human pathogen Kalamiella piersonii (GABEKP28) identified in human saliva.</title>
        <authorList>
            <person name="McDonagh F."/>
            <person name="Singh N.K."/>
            <person name="Venkateswaran K."/>
            <person name="Lonappan A.M."/>
            <person name="Hallahan B."/>
            <person name="Tuohy A."/>
            <person name="Burke L."/>
            <person name="Kovarova A."/>
            <person name="Miliotis G."/>
        </authorList>
    </citation>
    <scope>NUCLEOTIDE SEQUENCE [LARGE SCALE GENOMIC DNA]</scope>
    <source>
        <strain evidence="11 12">GABEKP28</strain>
    </source>
</reference>
<evidence type="ECO:0000256" key="6">
    <source>
        <dbReference type="ARBA" id="ARBA00022692"/>
    </source>
</evidence>
<keyword evidence="5 10" id="KW-0997">Cell inner membrane</keyword>
<keyword evidence="9 10" id="KW-0472">Membrane</keyword>
<dbReference type="NCBIfam" id="TIGR00837">
    <property type="entry name" value="araaP"/>
    <property type="match status" value="1"/>
</dbReference>
<dbReference type="InterPro" id="IPR018227">
    <property type="entry name" value="Amino_acid_transport_2"/>
</dbReference>
<keyword evidence="12" id="KW-1185">Reference proteome</keyword>